<accession>A0A9W9DMQ3</accession>
<dbReference type="Pfam" id="PF00106">
    <property type="entry name" value="adh_short"/>
    <property type="match status" value="1"/>
</dbReference>
<reference evidence="5" key="2">
    <citation type="journal article" date="2023" name="Proc. Natl. Acad. Sci. U.S.A.">
        <title>A global phylogenomic analysis of the shiitake genus Lentinula.</title>
        <authorList>
            <person name="Sierra-Patev S."/>
            <person name="Min B."/>
            <person name="Naranjo-Ortiz M."/>
            <person name="Looney B."/>
            <person name="Konkel Z."/>
            <person name="Slot J.C."/>
            <person name="Sakamoto Y."/>
            <person name="Steenwyk J.L."/>
            <person name="Rokas A."/>
            <person name="Carro J."/>
            <person name="Camarero S."/>
            <person name="Ferreira P."/>
            <person name="Molpeceres G."/>
            <person name="Ruiz-Duenas F.J."/>
            <person name="Serrano A."/>
            <person name="Henrissat B."/>
            <person name="Drula E."/>
            <person name="Hughes K.W."/>
            <person name="Mata J.L."/>
            <person name="Ishikawa N.K."/>
            <person name="Vargas-Isla R."/>
            <person name="Ushijima S."/>
            <person name="Smith C.A."/>
            <person name="Donoghue J."/>
            <person name="Ahrendt S."/>
            <person name="Andreopoulos W."/>
            <person name="He G."/>
            <person name="LaButti K."/>
            <person name="Lipzen A."/>
            <person name="Ng V."/>
            <person name="Riley R."/>
            <person name="Sandor L."/>
            <person name="Barry K."/>
            <person name="Martinez A.T."/>
            <person name="Xiao Y."/>
            <person name="Gibbons J.G."/>
            <person name="Terashima K."/>
            <person name="Grigoriev I.V."/>
            <person name="Hibbett D."/>
        </authorList>
    </citation>
    <scope>NUCLEOTIDE SEQUENCE</scope>
    <source>
        <strain evidence="5">Sp2 HRB7682 ss15</strain>
    </source>
</reference>
<dbReference type="AlphaFoldDB" id="A0A9W9DMQ3"/>
<dbReference type="GO" id="GO:0016020">
    <property type="term" value="C:membrane"/>
    <property type="evidence" value="ECO:0007669"/>
    <property type="project" value="TreeGrafter"/>
</dbReference>
<dbReference type="InterPro" id="IPR020904">
    <property type="entry name" value="Sc_DH/Rdtase_CS"/>
</dbReference>
<comment type="function">
    <text evidence="4">Putative oxidoreductase.</text>
</comment>
<dbReference type="PANTHER" id="PTHR44196">
    <property type="entry name" value="DEHYDROGENASE/REDUCTASE SDR FAMILY MEMBER 7B"/>
    <property type="match status" value="1"/>
</dbReference>
<dbReference type="SUPFAM" id="SSF51735">
    <property type="entry name" value="NAD(P)-binding Rossmann-fold domains"/>
    <property type="match status" value="1"/>
</dbReference>
<keyword evidence="2" id="KW-0521">NADP</keyword>
<comment type="similarity">
    <text evidence="1">Belongs to the short-chain dehydrogenases/reductases (SDR) family.</text>
</comment>
<organism evidence="5 6">
    <name type="scientific">Lentinula lateritia</name>
    <dbReference type="NCBI Taxonomy" id="40482"/>
    <lineage>
        <taxon>Eukaryota</taxon>
        <taxon>Fungi</taxon>
        <taxon>Dikarya</taxon>
        <taxon>Basidiomycota</taxon>
        <taxon>Agaricomycotina</taxon>
        <taxon>Agaricomycetes</taxon>
        <taxon>Agaricomycetidae</taxon>
        <taxon>Agaricales</taxon>
        <taxon>Marasmiineae</taxon>
        <taxon>Omphalotaceae</taxon>
        <taxon>Lentinula</taxon>
    </lineage>
</organism>
<dbReference type="GO" id="GO:0016491">
    <property type="term" value="F:oxidoreductase activity"/>
    <property type="evidence" value="ECO:0007669"/>
    <property type="project" value="UniProtKB-KW"/>
</dbReference>
<protein>
    <recommendedName>
        <fullName evidence="7">NAD(P)-binding protein</fullName>
    </recommendedName>
</protein>
<evidence type="ECO:0000313" key="5">
    <source>
        <dbReference type="EMBL" id="KAJ4477654.1"/>
    </source>
</evidence>
<keyword evidence="3" id="KW-0560">Oxidoreductase</keyword>
<dbReference type="PRINTS" id="PR00081">
    <property type="entry name" value="GDHRDH"/>
</dbReference>
<evidence type="ECO:0000256" key="4">
    <source>
        <dbReference type="ARBA" id="ARBA00037096"/>
    </source>
</evidence>
<evidence type="ECO:0000256" key="2">
    <source>
        <dbReference type="ARBA" id="ARBA00022857"/>
    </source>
</evidence>
<gene>
    <name evidence="5" type="ORF">C8J55DRAFT_475682</name>
</gene>
<dbReference type="InterPro" id="IPR036291">
    <property type="entry name" value="NAD(P)-bd_dom_sf"/>
</dbReference>
<evidence type="ECO:0000256" key="1">
    <source>
        <dbReference type="ARBA" id="ARBA00006484"/>
    </source>
</evidence>
<comment type="caution">
    <text evidence="5">The sequence shown here is derived from an EMBL/GenBank/DDBJ whole genome shotgun (WGS) entry which is preliminary data.</text>
</comment>
<evidence type="ECO:0008006" key="7">
    <source>
        <dbReference type="Google" id="ProtNLM"/>
    </source>
</evidence>
<sequence>MLSSTWTLFFALSVVFGIRIYTHKRQRASVIRRDKERVLILGASSGIGREIAHQYAARGAKVCVVGRRDDKVMAVVAECRARNSTLKGTIGTTADIVNVKDMVRVRSILEEEWGGIDTVIVSAGVSATRPLLEIAGVGLQQDLDASEEGIQVALNVAEAATKGNFLGPLIAAVSLIPILKRTSKSPSVLLISSLGAVIPAPTRTLYGSTKSASLLLYQALAIEHPSICFSFVLPSTVAGDFRASAVDQSNSQPAQVTVGTTSNPNSTSGLKSYYVAKQCIQAVDYSEKVVFIPRTMRIGHLLYWIWPGLIENKARKKYGFTPK</sequence>
<name>A0A9W9DMQ3_9AGAR</name>
<dbReference type="InterPro" id="IPR002347">
    <property type="entry name" value="SDR_fam"/>
</dbReference>
<dbReference type="Proteomes" id="UP001150238">
    <property type="component" value="Unassembled WGS sequence"/>
</dbReference>
<evidence type="ECO:0000256" key="3">
    <source>
        <dbReference type="ARBA" id="ARBA00023002"/>
    </source>
</evidence>
<dbReference type="PROSITE" id="PS00061">
    <property type="entry name" value="ADH_SHORT"/>
    <property type="match status" value="1"/>
</dbReference>
<evidence type="ECO:0000313" key="6">
    <source>
        <dbReference type="Proteomes" id="UP001150238"/>
    </source>
</evidence>
<dbReference type="PANTHER" id="PTHR44196:SF1">
    <property type="entry name" value="DEHYDROGENASE_REDUCTASE SDR FAMILY MEMBER 7B"/>
    <property type="match status" value="1"/>
</dbReference>
<reference evidence="5" key="1">
    <citation type="submission" date="2022-08" db="EMBL/GenBank/DDBJ databases">
        <authorList>
            <consortium name="DOE Joint Genome Institute"/>
            <person name="Min B."/>
            <person name="Riley R."/>
            <person name="Sierra-Patev S."/>
            <person name="Naranjo-Ortiz M."/>
            <person name="Looney B."/>
            <person name="Konkel Z."/>
            <person name="Slot J.C."/>
            <person name="Sakamoto Y."/>
            <person name="Steenwyk J.L."/>
            <person name="Rokas A."/>
            <person name="Carro J."/>
            <person name="Camarero S."/>
            <person name="Ferreira P."/>
            <person name="Molpeceres G."/>
            <person name="Ruiz-Duenas F.J."/>
            <person name="Serrano A."/>
            <person name="Henrissat B."/>
            <person name="Drula E."/>
            <person name="Hughes K.W."/>
            <person name="Mata J.L."/>
            <person name="Ishikawa N.K."/>
            <person name="Vargas-Isla R."/>
            <person name="Ushijima S."/>
            <person name="Smith C.A."/>
            <person name="Ahrendt S."/>
            <person name="Andreopoulos W."/>
            <person name="He G."/>
            <person name="Labutti K."/>
            <person name="Lipzen A."/>
            <person name="Ng V."/>
            <person name="Sandor L."/>
            <person name="Barry K."/>
            <person name="Martinez A.T."/>
            <person name="Xiao Y."/>
            <person name="Gibbons J.G."/>
            <person name="Terashima K."/>
            <person name="Hibbett D.S."/>
            <person name="Grigoriev I.V."/>
        </authorList>
    </citation>
    <scope>NUCLEOTIDE SEQUENCE</scope>
    <source>
        <strain evidence="5">Sp2 HRB7682 ss15</strain>
    </source>
</reference>
<dbReference type="Gene3D" id="3.40.50.720">
    <property type="entry name" value="NAD(P)-binding Rossmann-like Domain"/>
    <property type="match status" value="1"/>
</dbReference>
<proteinExistence type="inferred from homology"/>
<dbReference type="EMBL" id="JANVFS010000018">
    <property type="protein sequence ID" value="KAJ4477654.1"/>
    <property type="molecule type" value="Genomic_DNA"/>
</dbReference>